<accession>A0A813IUZ9</accession>
<feature type="non-terminal residue" evidence="2">
    <location>
        <position position="101"/>
    </location>
</feature>
<proteinExistence type="predicted"/>
<dbReference type="Proteomes" id="UP000626109">
    <property type="component" value="Unassembled WGS sequence"/>
</dbReference>
<protein>
    <submittedName>
        <fullName evidence="2">Uncharacterized protein</fullName>
    </submittedName>
</protein>
<name>A0A813IUZ9_POLGL</name>
<feature type="region of interest" description="Disordered" evidence="1">
    <location>
        <begin position="49"/>
        <end position="101"/>
    </location>
</feature>
<reference evidence="2" key="1">
    <citation type="submission" date="2021-02" db="EMBL/GenBank/DDBJ databases">
        <authorList>
            <person name="Dougan E. K."/>
            <person name="Rhodes N."/>
            <person name="Thang M."/>
            <person name="Chan C."/>
        </authorList>
    </citation>
    <scope>NUCLEOTIDE SEQUENCE</scope>
</reference>
<sequence length="101" mass="11210">HLPRGKVFSPRVEFLEAKPAGNGSLWDEERMLQPERAYPCVDSAAAEYHGRNSERGNRPAWKPTIANRRSGMGNNIGTAFPLPPRPRSALRTPRARPPVPA</sequence>
<evidence type="ECO:0000313" key="3">
    <source>
        <dbReference type="Proteomes" id="UP000626109"/>
    </source>
</evidence>
<evidence type="ECO:0000256" key="1">
    <source>
        <dbReference type="SAM" id="MobiDB-lite"/>
    </source>
</evidence>
<dbReference type="AlphaFoldDB" id="A0A813IUZ9"/>
<dbReference type="EMBL" id="CAJNNW010014410">
    <property type="protein sequence ID" value="CAE8656575.1"/>
    <property type="molecule type" value="Genomic_DNA"/>
</dbReference>
<comment type="caution">
    <text evidence="2">The sequence shown here is derived from an EMBL/GenBank/DDBJ whole genome shotgun (WGS) entry which is preliminary data.</text>
</comment>
<organism evidence="2 3">
    <name type="scientific">Polarella glacialis</name>
    <name type="common">Dinoflagellate</name>
    <dbReference type="NCBI Taxonomy" id="89957"/>
    <lineage>
        <taxon>Eukaryota</taxon>
        <taxon>Sar</taxon>
        <taxon>Alveolata</taxon>
        <taxon>Dinophyceae</taxon>
        <taxon>Suessiales</taxon>
        <taxon>Suessiaceae</taxon>
        <taxon>Polarella</taxon>
    </lineage>
</organism>
<gene>
    <name evidence="2" type="ORF">PGLA2088_LOCUS12247</name>
</gene>
<evidence type="ECO:0000313" key="2">
    <source>
        <dbReference type="EMBL" id="CAE8656575.1"/>
    </source>
</evidence>